<evidence type="ECO:0000313" key="4">
    <source>
        <dbReference type="Proteomes" id="UP001205740"/>
    </source>
</evidence>
<evidence type="ECO:0000256" key="1">
    <source>
        <dbReference type="SAM" id="SignalP"/>
    </source>
</evidence>
<comment type="caution">
    <text evidence="3">The sequence shown here is derived from an EMBL/GenBank/DDBJ whole genome shotgun (WGS) entry which is preliminary data.</text>
</comment>
<evidence type="ECO:0000259" key="2">
    <source>
        <dbReference type="Pfam" id="PF13360"/>
    </source>
</evidence>
<gene>
    <name evidence="3" type="ORF">LX12_002280</name>
</gene>
<dbReference type="SUPFAM" id="SSF50998">
    <property type="entry name" value="Quinoprotein alcohol dehydrogenase-like"/>
    <property type="match status" value="2"/>
</dbReference>
<dbReference type="SMART" id="SM00564">
    <property type="entry name" value="PQQ"/>
    <property type="match status" value="2"/>
</dbReference>
<sequence length="443" mass="46509">MRDSSVATRGRRGVTARWTVLLLAAVTLVAACADGEADVRSIPSAGWSSYGGDAGNANFAYPDVPDDLTLSWSRPTGGPVSAPLTISGRSNVQVTSRTDSGCNTFVFDPRAGRKNWCRRMAAGVELNAMLVDQYDNVYVGEAGNLVAYNGGGSIRWRFPTAGVPVSLKFAGPGVVLLVTDLGQVVLINSQTGQPAAPGVTLRPDIDASQPTTGLGDCITGGPNCPIQASPAVDTAAQRFYIGFWPAKSIASEVRALRYDAVNGSVALRDAWTAQIPSGVIGTPTLSEDKKTLYVFDRLGSIYALDAATGKTRWSYFVGGYGFGTMTVSPDGVIIPTGVIGAPLRAFRDRGDKAEPLWQRADLQTVSLSTLTKTGTAWTVVRTGRDQKLSLLEVSAADGKTQRTLELPGALGFATGVAVSADGAIATATNLGEVYFFDKPKSTN</sequence>
<reference evidence="3 4" key="1">
    <citation type="submission" date="2022-06" db="EMBL/GenBank/DDBJ databases">
        <title>Genomic Encyclopedia of Archaeal and Bacterial Type Strains, Phase II (KMG-II): from individual species to whole genera.</title>
        <authorList>
            <person name="Goeker M."/>
        </authorList>
    </citation>
    <scope>NUCLEOTIDE SEQUENCE [LARGE SCALE GENOMIC DNA]</scope>
    <source>
        <strain evidence="3 4">DSM 45037</strain>
    </source>
</reference>
<dbReference type="Pfam" id="PF13360">
    <property type="entry name" value="PQQ_2"/>
    <property type="match status" value="1"/>
</dbReference>
<dbReference type="PANTHER" id="PTHR34512:SF30">
    <property type="entry name" value="OUTER MEMBRANE PROTEIN ASSEMBLY FACTOR BAMB"/>
    <property type="match status" value="1"/>
</dbReference>
<dbReference type="PANTHER" id="PTHR34512">
    <property type="entry name" value="CELL SURFACE PROTEIN"/>
    <property type="match status" value="1"/>
</dbReference>
<dbReference type="PROSITE" id="PS51257">
    <property type="entry name" value="PROKAR_LIPOPROTEIN"/>
    <property type="match status" value="1"/>
</dbReference>
<proteinExistence type="predicted"/>
<dbReference type="EMBL" id="JAMTCG010000004">
    <property type="protein sequence ID" value="MCP2161085.1"/>
    <property type="molecule type" value="Genomic_DNA"/>
</dbReference>
<dbReference type="Gene3D" id="2.130.10.10">
    <property type="entry name" value="YVTN repeat-like/Quinoprotein amine dehydrogenase"/>
    <property type="match status" value="2"/>
</dbReference>
<dbReference type="InterPro" id="IPR015943">
    <property type="entry name" value="WD40/YVTN_repeat-like_dom_sf"/>
</dbReference>
<organism evidence="3 4">
    <name type="scientific">Williamsia serinedens</name>
    <dbReference type="NCBI Taxonomy" id="391736"/>
    <lineage>
        <taxon>Bacteria</taxon>
        <taxon>Bacillati</taxon>
        <taxon>Actinomycetota</taxon>
        <taxon>Actinomycetes</taxon>
        <taxon>Mycobacteriales</taxon>
        <taxon>Nocardiaceae</taxon>
        <taxon>Williamsia</taxon>
    </lineage>
</organism>
<dbReference type="InterPro" id="IPR011047">
    <property type="entry name" value="Quinoprotein_ADH-like_sf"/>
</dbReference>
<dbReference type="Proteomes" id="UP001205740">
    <property type="component" value="Unassembled WGS sequence"/>
</dbReference>
<feature type="signal peptide" evidence="1">
    <location>
        <begin position="1"/>
        <end position="33"/>
    </location>
</feature>
<dbReference type="InterPro" id="IPR002372">
    <property type="entry name" value="PQQ_rpt_dom"/>
</dbReference>
<name>A0ABT1H1G0_9NOCA</name>
<feature type="chain" id="PRO_5046546353" evidence="1">
    <location>
        <begin position="34"/>
        <end position="443"/>
    </location>
</feature>
<keyword evidence="4" id="KW-1185">Reference proteome</keyword>
<feature type="domain" description="Pyrrolo-quinoline quinone repeat" evidence="2">
    <location>
        <begin position="260"/>
        <end position="399"/>
    </location>
</feature>
<evidence type="ECO:0000313" key="3">
    <source>
        <dbReference type="EMBL" id="MCP2161085.1"/>
    </source>
</evidence>
<protein>
    <submittedName>
        <fullName evidence="3">Outer membrane protein assembly factor BamB, contains PQQ-like beta-propeller repeat</fullName>
    </submittedName>
</protein>
<keyword evidence="1" id="KW-0732">Signal</keyword>
<dbReference type="RefSeq" id="WP_253654680.1">
    <property type="nucleotide sequence ID" value="NZ_BAAAOE010000002.1"/>
</dbReference>
<dbReference type="InterPro" id="IPR018391">
    <property type="entry name" value="PQQ_b-propeller_rpt"/>
</dbReference>
<accession>A0ABT1H1G0</accession>